<dbReference type="EMBL" id="MSFM01000005">
    <property type="protein sequence ID" value="PKY05219.1"/>
    <property type="molecule type" value="Genomic_DNA"/>
</dbReference>
<sequence>MMYTSSCPFCDIASTYPPVAPSTFTVPSETTTLNDSSNNASPPPPTTISDGSREAHLILSTKHVLAFLDIMPLTRGHVLVVPRRHYEKLSEVGVGMSREIGQWLPILSRTVLKTLFGEDPDNTQWHWNVVQNNGVRAAQQVPHVHFHIIPRPPSDPTPNAAKVSWVMFGRGQRDELDDEEGEGLARLLREELAREVRRVRDVEGVDLDLDLDLGLSVEGRGKGKL</sequence>
<feature type="domain" description="HIT" evidence="5">
    <location>
        <begin position="44"/>
        <end position="158"/>
    </location>
</feature>
<evidence type="ECO:0000256" key="1">
    <source>
        <dbReference type="PIRSR" id="PIRSR601310-1"/>
    </source>
</evidence>
<feature type="short sequence motif" description="Histidine triad motif" evidence="2 3">
    <location>
        <begin position="143"/>
        <end position="147"/>
    </location>
</feature>
<dbReference type="OrthoDB" id="1915375at2759"/>
<dbReference type="GeneID" id="36546355"/>
<comment type="caution">
    <text evidence="6">The sequence shown here is derived from an EMBL/GenBank/DDBJ whole genome shotgun (WGS) entry which is preliminary data.</text>
</comment>
<dbReference type="GO" id="GO:0003824">
    <property type="term" value="F:catalytic activity"/>
    <property type="evidence" value="ECO:0007669"/>
    <property type="project" value="InterPro"/>
</dbReference>
<evidence type="ECO:0000256" key="3">
    <source>
        <dbReference type="PROSITE-ProRule" id="PRU00464"/>
    </source>
</evidence>
<dbReference type="AlphaFoldDB" id="A0A2I1D5S1"/>
<feature type="region of interest" description="Disordered" evidence="4">
    <location>
        <begin position="27"/>
        <end position="51"/>
    </location>
</feature>
<dbReference type="Pfam" id="PF01230">
    <property type="entry name" value="HIT"/>
    <property type="match status" value="1"/>
</dbReference>
<proteinExistence type="predicted"/>
<feature type="active site" description="Tele-AMP-histidine intermediate" evidence="1">
    <location>
        <position position="145"/>
    </location>
</feature>
<evidence type="ECO:0000259" key="5">
    <source>
        <dbReference type="PROSITE" id="PS51084"/>
    </source>
</evidence>
<dbReference type="PANTHER" id="PTHR46648">
    <property type="entry name" value="HIT FAMILY PROTEIN 1"/>
    <property type="match status" value="1"/>
</dbReference>
<accession>A0A2I1D5S1</accession>
<dbReference type="GO" id="GO:0009117">
    <property type="term" value="P:nucleotide metabolic process"/>
    <property type="evidence" value="ECO:0007669"/>
    <property type="project" value="TreeGrafter"/>
</dbReference>
<keyword evidence="7" id="KW-1185">Reference proteome</keyword>
<evidence type="ECO:0000313" key="6">
    <source>
        <dbReference type="EMBL" id="PKY05219.1"/>
    </source>
</evidence>
<dbReference type="InterPro" id="IPR001310">
    <property type="entry name" value="Histidine_triad_HIT"/>
</dbReference>
<dbReference type="InterPro" id="IPR036265">
    <property type="entry name" value="HIT-like_sf"/>
</dbReference>
<dbReference type="VEuPathDB" id="FungiDB:P168DRAFT_304262"/>
<dbReference type="SUPFAM" id="SSF54197">
    <property type="entry name" value="HIT-like"/>
    <property type="match status" value="1"/>
</dbReference>
<dbReference type="Gene3D" id="3.30.428.10">
    <property type="entry name" value="HIT-like"/>
    <property type="match status" value="1"/>
</dbReference>
<dbReference type="Proteomes" id="UP000234254">
    <property type="component" value="Unassembled WGS sequence"/>
</dbReference>
<gene>
    <name evidence="6" type="ORF">P168DRAFT_304262</name>
</gene>
<evidence type="ECO:0000256" key="4">
    <source>
        <dbReference type="SAM" id="MobiDB-lite"/>
    </source>
</evidence>
<name>A0A2I1D5S1_ASPC2</name>
<dbReference type="PANTHER" id="PTHR46648:SF2">
    <property type="entry name" value="HIT DOMAIN-CONTAINING PROTEIN"/>
    <property type="match status" value="1"/>
</dbReference>
<dbReference type="InterPro" id="IPR019808">
    <property type="entry name" value="Histidine_triad_CS"/>
</dbReference>
<protein>
    <submittedName>
        <fullName evidence="6">HIT-like protein</fullName>
    </submittedName>
</protein>
<dbReference type="RefSeq" id="XP_024693813.1">
    <property type="nucleotide sequence ID" value="XM_024838831.1"/>
</dbReference>
<organism evidence="6 7">
    <name type="scientific">Aspergillus campestris (strain IBT 28561)</name>
    <dbReference type="NCBI Taxonomy" id="1392248"/>
    <lineage>
        <taxon>Eukaryota</taxon>
        <taxon>Fungi</taxon>
        <taxon>Dikarya</taxon>
        <taxon>Ascomycota</taxon>
        <taxon>Pezizomycotina</taxon>
        <taxon>Eurotiomycetes</taxon>
        <taxon>Eurotiomycetidae</taxon>
        <taxon>Eurotiales</taxon>
        <taxon>Aspergillaceae</taxon>
        <taxon>Aspergillus</taxon>
        <taxon>Aspergillus subgen. Circumdati</taxon>
    </lineage>
</organism>
<reference evidence="6" key="1">
    <citation type="submission" date="2016-12" db="EMBL/GenBank/DDBJ databases">
        <title>The genomes of Aspergillus section Nigri reveals drivers in fungal speciation.</title>
        <authorList>
            <consortium name="DOE Joint Genome Institute"/>
            <person name="Vesth T.C."/>
            <person name="Nybo J."/>
            <person name="Theobald S."/>
            <person name="Brandl J."/>
            <person name="Frisvad J.C."/>
            <person name="Nielsen K.F."/>
            <person name="Lyhne E.K."/>
            <person name="Kogle M.E."/>
            <person name="Kuo A."/>
            <person name="Riley R."/>
            <person name="Clum A."/>
            <person name="Nolan M."/>
            <person name="Lipzen A."/>
            <person name="Salamov A."/>
            <person name="Henrissat B."/>
            <person name="Wiebenga A."/>
            <person name="De vries R.P."/>
            <person name="Grigoriev I.V."/>
            <person name="Mortensen U.H."/>
            <person name="Andersen M.R."/>
            <person name="Baker S.E."/>
        </authorList>
    </citation>
    <scope>NUCLEOTIDE SEQUENCE</scope>
    <source>
        <strain evidence="6">IBT 28561</strain>
    </source>
</reference>
<dbReference type="InterPro" id="IPR011146">
    <property type="entry name" value="HIT-like"/>
</dbReference>
<dbReference type="PRINTS" id="PR00332">
    <property type="entry name" value="HISTRIAD"/>
</dbReference>
<evidence type="ECO:0000313" key="7">
    <source>
        <dbReference type="Proteomes" id="UP000234254"/>
    </source>
</evidence>
<dbReference type="PROSITE" id="PS51084">
    <property type="entry name" value="HIT_2"/>
    <property type="match status" value="1"/>
</dbReference>
<dbReference type="PROSITE" id="PS00892">
    <property type="entry name" value="HIT_1"/>
    <property type="match status" value="1"/>
</dbReference>
<evidence type="ECO:0000256" key="2">
    <source>
        <dbReference type="PIRSR" id="PIRSR601310-3"/>
    </source>
</evidence>